<evidence type="ECO:0000313" key="3">
    <source>
        <dbReference type="Proteomes" id="UP000054538"/>
    </source>
</evidence>
<organism evidence="2 3">
    <name type="scientific">Paxillus rubicundulus Ve08.2h10</name>
    <dbReference type="NCBI Taxonomy" id="930991"/>
    <lineage>
        <taxon>Eukaryota</taxon>
        <taxon>Fungi</taxon>
        <taxon>Dikarya</taxon>
        <taxon>Basidiomycota</taxon>
        <taxon>Agaricomycotina</taxon>
        <taxon>Agaricomycetes</taxon>
        <taxon>Agaricomycetidae</taxon>
        <taxon>Boletales</taxon>
        <taxon>Paxilineae</taxon>
        <taxon>Paxillaceae</taxon>
        <taxon>Paxillus</taxon>
    </lineage>
</organism>
<dbReference type="HOGENOM" id="CLU_2197784_0_0_1"/>
<dbReference type="InParanoid" id="A0A0D0DJR4"/>
<reference evidence="2 3" key="1">
    <citation type="submission" date="2014-04" db="EMBL/GenBank/DDBJ databases">
        <authorList>
            <consortium name="DOE Joint Genome Institute"/>
            <person name="Kuo A."/>
            <person name="Kohler A."/>
            <person name="Jargeat P."/>
            <person name="Nagy L.G."/>
            <person name="Floudas D."/>
            <person name="Copeland A."/>
            <person name="Barry K.W."/>
            <person name="Cichocki N."/>
            <person name="Veneault-Fourrey C."/>
            <person name="LaButti K."/>
            <person name="Lindquist E.A."/>
            <person name="Lipzen A."/>
            <person name="Lundell T."/>
            <person name="Morin E."/>
            <person name="Murat C."/>
            <person name="Sun H."/>
            <person name="Tunlid A."/>
            <person name="Henrissat B."/>
            <person name="Grigoriev I.V."/>
            <person name="Hibbett D.S."/>
            <person name="Martin F."/>
            <person name="Nordberg H.P."/>
            <person name="Cantor M.N."/>
            <person name="Hua S.X."/>
        </authorList>
    </citation>
    <scope>NUCLEOTIDE SEQUENCE [LARGE SCALE GENOMIC DNA]</scope>
    <source>
        <strain evidence="2 3">Ve08.2h10</strain>
    </source>
</reference>
<evidence type="ECO:0000313" key="2">
    <source>
        <dbReference type="EMBL" id="KIK91368.1"/>
    </source>
</evidence>
<feature type="region of interest" description="Disordered" evidence="1">
    <location>
        <begin position="88"/>
        <end position="108"/>
    </location>
</feature>
<keyword evidence="3" id="KW-1185">Reference proteome</keyword>
<evidence type="ECO:0000256" key="1">
    <source>
        <dbReference type="SAM" id="MobiDB-lite"/>
    </source>
</evidence>
<dbReference type="Proteomes" id="UP000054538">
    <property type="component" value="Unassembled WGS sequence"/>
</dbReference>
<feature type="non-terminal residue" evidence="2">
    <location>
        <position position="1"/>
    </location>
</feature>
<name>A0A0D0DJR4_9AGAM</name>
<proteinExistence type="predicted"/>
<gene>
    <name evidence="2" type="ORF">PAXRUDRAFT_149664</name>
</gene>
<protein>
    <submittedName>
        <fullName evidence="2">Uncharacterized protein</fullName>
    </submittedName>
</protein>
<dbReference type="EMBL" id="KN825395">
    <property type="protein sequence ID" value="KIK91368.1"/>
    <property type="molecule type" value="Genomic_DNA"/>
</dbReference>
<dbReference type="OrthoDB" id="10481494at2759"/>
<sequence length="108" mass="11681">LSGSGPALLSDLDMHGEQSSDIHQSISLFNSGQLSAWAVRELWSMPLPYLARFPVAVVDSPSYPFTQVTTIIPISILASLRDLGHVTFPLDSSKRGGPHPSILPSSRR</sequence>
<dbReference type="AlphaFoldDB" id="A0A0D0DJR4"/>
<reference evidence="3" key="2">
    <citation type="submission" date="2015-01" db="EMBL/GenBank/DDBJ databases">
        <title>Evolutionary Origins and Diversification of the Mycorrhizal Mutualists.</title>
        <authorList>
            <consortium name="DOE Joint Genome Institute"/>
            <consortium name="Mycorrhizal Genomics Consortium"/>
            <person name="Kohler A."/>
            <person name="Kuo A."/>
            <person name="Nagy L.G."/>
            <person name="Floudas D."/>
            <person name="Copeland A."/>
            <person name="Barry K.W."/>
            <person name="Cichocki N."/>
            <person name="Veneault-Fourrey C."/>
            <person name="LaButti K."/>
            <person name="Lindquist E.A."/>
            <person name="Lipzen A."/>
            <person name="Lundell T."/>
            <person name="Morin E."/>
            <person name="Murat C."/>
            <person name="Riley R."/>
            <person name="Ohm R."/>
            <person name="Sun H."/>
            <person name="Tunlid A."/>
            <person name="Henrissat B."/>
            <person name="Grigoriev I.V."/>
            <person name="Hibbett D.S."/>
            <person name="Martin F."/>
        </authorList>
    </citation>
    <scope>NUCLEOTIDE SEQUENCE [LARGE SCALE GENOMIC DNA]</scope>
    <source>
        <strain evidence="3">Ve08.2h10</strain>
    </source>
</reference>
<accession>A0A0D0DJR4</accession>